<keyword evidence="2" id="KW-1133">Transmembrane helix</keyword>
<protein>
    <submittedName>
        <fullName evidence="3">Uncharacterized protein</fullName>
    </submittedName>
</protein>
<feature type="region of interest" description="Disordered" evidence="1">
    <location>
        <begin position="132"/>
        <end position="192"/>
    </location>
</feature>
<feature type="transmembrane region" description="Helical" evidence="2">
    <location>
        <begin position="21"/>
        <end position="47"/>
    </location>
</feature>
<dbReference type="EMBL" id="MN739656">
    <property type="protein sequence ID" value="QHT18477.1"/>
    <property type="molecule type" value="Genomic_DNA"/>
</dbReference>
<proteinExistence type="predicted"/>
<name>A0A6C0DPC9_9ZZZZ</name>
<reference evidence="3" key="1">
    <citation type="journal article" date="2020" name="Nature">
        <title>Giant virus diversity and host interactions through global metagenomics.</title>
        <authorList>
            <person name="Schulz F."/>
            <person name="Roux S."/>
            <person name="Paez-Espino D."/>
            <person name="Jungbluth S."/>
            <person name="Walsh D.A."/>
            <person name="Denef V.J."/>
            <person name="McMahon K.D."/>
            <person name="Konstantinidis K.T."/>
            <person name="Eloe-Fadrosh E.A."/>
            <person name="Kyrpides N.C."/>
            <person name="Woyke T."/>
        </authorList>
    </citation>
    <scope>NUCLEOTIDE SEQUENCE</scope>
    <source>
        <strain evidence="3">GVMAG-M-3300023174-46</strain>
    </source>
</reference>
<accession>A0A6C0DPC9</accession>
<feature type="transmembrane region" description="Helical" evidence="2">
    <location>
        <begin position="53"/>
        <end position="73"/>
    </location>
</feature>
<evidence type="ECO:0000256" key="2">
    <source>
        <dbReference type="SAM" id="Phobius"/>
    </source>
</evidence>
<evidence type="ECO:0000256" key="1">
    <source>
        <dbReference type="SAM" id="MobiDB-lite"/>
    </source>
</evidence>
<feature type="compositionally biased region" description="Basic and acidic residues" evidence="1">
    <location>
        <begin position="159"/>
        <end position="168"/>
    </location>
</feature>
<organism evidence="3">
    <name type="scientific">viral metagenome</name>
    <dbReference type="NCBI Taxonomy" id="1070528"/>
    <lineage>
        <taxon>unclassified sequences</taxon>
        <taxon>metagenomes</taxon>
        <taxon>organismal metagenomes</taxon>
    </lineage>
</organism>
<keyword evidence="2" id="KW-0472">Membrane</keyword>
<dbReference type="AlphaFoldDB" id="A0A6C0DPC9"/>
<sequence length="296" mass="32190">MKGFTLDKKLSDVSMVAFVAYVFYGLLYLSHVRLLVSVAVGCIVFAYSDSYPATVIAVLVTSLLYPVLAKPYGISNKPRRSVQGFQGSIPSQISDRISTMRQNYKPQEVNIPLIYVPQSKFISGVGSSMSEGFANAEEEEDIEEFEDSAGKSKPAPLTEKPKKTEKKAGKSVTKLSEQGIPPVHQPSEEDSLDATDGLFKLGQIPEESKGGYHVDIGSTVVNALSSLKPDQIKAMSEDTKALIESQKTLMNLLQTFKPMMSEGKEMMDTFQSMFSPAMGATTTATNMLKTGNLTLG</sequence>
<evidence type="ECO:0000313" key="3">
    <source>
        <dbReference type="EMBL" id="QHT18477.1"/>
    </source>
</evidence>
<keyword evidence="2" id="KW-0812">Transmembrane</keyword>
<feature type="compositionally biased region" description="Acidic residues" evidence="1">
    <location>
        <begin position="136"/>
        <end position="147"/>
    </location>
</feature>